<keyword evidence="2" id="KW-0132">Cell division</keyword>
<dbReference type="PANTHER" id="PTHR14222:SF1">
    <property type="entry name" value="CONDENSIN-2 COMPLEX SUBUNIT D3"/>
    <property type="match status" value="1"/>
</dbReference>
<sequence length="1234" mass="140541">MVLFTVFYLLLTFYFTTFFSFNSCSFAVCAVILRYEQKAKNTEEIWDELGMKGMKIGKFILFLWTLLERALSGKVYEVVITFRDVGEKITGLIAASTYIAICSLNGSQAYCVFNQFLFQLPAISLLSAVKEELFQKSLEILRVAYRLLTLSGFSGTANRASGNRQQKGGRRKKQTKSIAQDETGESTIVENLTPSDEVEVKELLFGGLDSLFVFLNKVSLSAFRDTAICTANLVRDVMQIDLNENTNVIECRRYSDFQEKKHFSDRCFSLMHRLVASRHSGTKLVFSRIVMPRLLFWTFENTVLPAQSHPTKKMELGKNLMLNFLKLRVEKQLSEELDAVFDLLENICYRCPDRSDYRVRVADCVFRVVGMLPEQYRFRFAHFLTVFGSNSRTSCRNFAIEVIPFIVRLLGTSNLSMMVELQSGENALDGKECPNEEVADELSRSQDETVRENKENTAPDSTAVPSTSRALFKPVEGLLSVIVQACDDKAPTAETEGSVAELPCKNQFRGEVEVANPVLRSLLSRAQDPKASARKAAIQALEVFFPYLEKESDIEAALDCFQVKHVTILGTFFLFQKRCRDESLLIRKQSAESIMKEGMLNERVVGTLLKISEQPERSNIAWMLLKDFSVVFRVDPTLACQFWFSINEHDLSNITFYIAHVLARSCKRLSENDRQRLIKDMEEKLLSFRLPEKHIPSVYYAFAKLHDGVGEKASGLKAFFNVSASIGSRCYQTMLDILYLPQSGSQPSQILPSQTQEEGARQLLRIICTIGEVVQYAPTLKNGKWFHELQLIMASDVIQHQLTRDGFQLPTSLPSRPSTRATSAYGPSNYVTSSQVSGNDIMPSSTGPTFLHKTIANISVITPAVRAQAVMTIGKMCMLNLKLAKMCIPIFAKQVHTNSDHLVRNNIVIVVCDLCIRYTFLVDRYSEILASCLNDESTLVRKQTLILLTNLIKEAFIRWEGQIMYRFVSTLLDEVTEIKEYAEMCLVDVLLVQFPNMISNHFIECLFYFNAVAHRSWTAFNQGETFWDYGEEKKRQPESRKSPLRGSAFKEKRMKLYRFMVKTFDDQAKLEIMKRISNEVFFATAEGALSVSEASVVALLEDCYDVMCLKEIKLSMAVGTRGGDDDDENDYPAEVVVRYLFYYVFFILQAEVKKVFAKVFRSTIVDNILPGIISLKYFLQDKMQGSLARGICRVLREMSRDHREQLDEFLASDQRLKAEVEYDLRKLEVQELTI</sequence>
<dbReference type="InterPro" id="IPR032682">
    <property type="entry name" value="Cnd1_C"/>
</dbReference>
<accession>A0A0N4VC14</accession>
<evidence type="ECO:0000313" key="10">
    <source>
        <dbReference type="WBParaSite" id="EVEC_0000809001-mRNA-1"/>
    </source>
</evidence>
<name>A0A0N4VC14_ENTVE</name>
<dbReference type="SUPFAM" id="SSF48371">
    <property type="entry name" value="ARM repeat"/>
    <property type="match status" value="1"/>
</dbReference>
<reference evidence="10" key="1">
    <citation type="submission" date="2017-02" db="UniProtKB">
        <authorList>
            <consortium name="WormBaseParasite"/>
        </authorList>
    </citation>
    <scope>IDENTIFICATION</scope>
</reference>
<keyword evidence="3" id="KW-0498">Mitosis</keyword>
<feature type="region of interest" description="Disordered" evidence="6">
    <location>
        <begin position="441"/>
        <end position="466"/>
    </location>
</feature>
<dbReference type="GO" id="GO:0042393">
    <property type="term" value="F:histone binding"/>
    <property type="evidence" value="ECO:0007669"/>
    <property type="project" value="TreeGrafter"/>
</dbReference>
<dbReference type="EMBL" id="UXUI01008983">
    <property type="protein sequence ID" value="VDD92823.1"/>
    <property type="molecule type" value="Genomic_DNA"/>
</dbReference>
<gene>
    <name evidence="8" type="ORF">EVEC_LOCUS7574</name>
</gene>
<evidence type="ECO:0000256" key="2">
    <source>
        <dbReference type="ARBA" id="ARBA00022618"/>
    </source>
</evidence>
<dbReference type="InterPro" id="IPR026003">
    <property type="entry name" value="Cohesin_HEAT"/>
</dbReference>
<dbReference type="InterPro" id="IPR016024">
    <property type="entry name" value="ARM-type_fold"/>
</dbReference>
<comment type="subcellular location">
    <subcellularLocation>
        <location evidence="1">Nucleus</location>
    </subcellularLocation>
</comment>
<dbReference type="GO" id="GO:0000796">
    <property type="term" value="C:condensin complex"/>
    <property type="evidence" value="ECO:0007669"/>
    <property type="project" value="TreeGrafter"/>
</dbReference>
<evidence type="ECO:0000259" key="7">
    <source>
        <dbReference type="Pfam" id="PF12717"/>
    </source>
</evidence>
<dbReference type="WBParaSite" id="EVEC_0000809001-mRNA-1">
    <property type="protein sequence ID" value="EVEC_0000809001-mRNA-1"/>
    <property type="gene ID" value="EVEC_0000809001"/>
</dbReference>
<keyword evidence="4" id="KW-0539">Nucleus</keyword>
<keyword evidence="9" id="KW-1185">Reference proteome</keyword>
<evidence type="ECO:0000313" key="9">
    <source>
        <dbReference type="Proteomes" id="UP000274131"/>
    </source>
</evidence>
<keyword evidence="5" id="KW-0131">Cell cycle</keyword>
<dbReference type="GO" id="GO:0000779">
    <property type="term" value="C:condensed chromosome, centromeric region"/>
    <property type="evidence" value="ECO:0007669"/>
    <property type="project" value="TreeGrafter"/>
</dbReference>
<evidence type="ECO:0000256" key="3">
    <source>
        <dbReference type="ARBA" id="ARBA00022776"/>
    </source>
</evidence>
<feature type="compositionally biased region" description="Basic and acidic residues" evidence="6">
    <location>
        <begin position="441"/>
        <end position="457"/>
    </location>
</feature>
<dbReference type="GO" id="GO:0051301">
    <property type="term" value="P:cell division"/>
    <property type="evidence" value="ECO:0007669"/>
    <property type="project" value="UniProtKB-KW"/>
</dbReference>
<evidence type="ECO:0000256" key="1">
    <source>
        <dbReference type="ARBA" id="ARBA00004123"/>
    </source>
</evidence>
<dbReference type="OrthoDB" id="10263978at2759"/>
<evidence type="ECO:0000256" key="4">
    <source>
        <dbReference type="ARBA" id="ARBA00023242"/>
    </source>
</evidence>
<reference evidence="8 9" key="2">
    <citation type="submission" date="2018-10" db="EMBL/GenBank/DDBJ databases">
        <authorList>
            <consortium name="Pathogen Informatics"/>
        </authorList>
    </citation>
    <scope>NUCLEOTIDE SEQUENCE [LARGE SCALE GENOMIC DNA]</scope>
</reference>
<dbReference type="GO" id="GO:0005634">
    <property type="term" value="C:nucleus"/>
    <property type="evidence" value="ECO:0007669"/>
    <property type="project" value="UniProtKB-SubCell"/>
</dbReference>
<proteinExistence type="predicted"/>
<evidence type="ECO:0000256" key="5">
    <source>
        <dbReference type="ARBA" id="ARBA00023306"/>
    </source>
</evidence>
<feature type="domain" description="Condensin complex subunit 1 C-terminal" evidence="7">
    <location>
        <begin position="902"/>
        <end position="1011"/>
    </location>
</feature>
<dbReference type="PANTHER" id="PTHR14222">
    <property type="entry name" value="CONDENSIN"/>
    <property type="match status" value="1"/>
</dbReference>
<evidence type="ECO:0000256" key="6">
    <source>
        <dbReference type="SAM" id="MobiDB-lite"/>
    </source>
</evidence>
<dbReference type="GO" id="GO:0007076">
    <property type="term" value="P:mitotic chromosome condensation"/>
    <property type="evidence" value="ECO:0007669"/>
    <property type="project" value="InterPro"/>
</dbReference>
<dbReference type="AlphaFoldDB" id="A0A0N4VC14"/>
<dbReference type="Proteomes" id="UP000274131">
    <property type="component" value="Unassembled WGS sequence"/>
</dbReference>
<dbReference type="GO" id="GO:0010032">
    <property type="term" value="P:meiotic chromosome condensation"/>
    <property type="evidence" value="ECO:0007669"/>
    <property type="project" value="TreeGrafter"/>
</dbReference>
<feature type="region of interest" description="Disordered" evidence="6">
    <location>
        <begin position="158"/>
        <end position="182"/>
    </location>
</feature>
<organism evidence="10">
    <name type="scientific">Enterobius vermicularis</name>
    <name type="common">Human pinworm</name>
    <dbReference type="NCBI Taxonomy" id="51028"/>
    <lineage>
        <taxon>Eukaryota</taxon>
        <taxon>Metazoa</taxon>
        <taxon>Ecdysozoa</taxon>
        <taxon>Nematoda</taxon>
        <taxon>Chromadorea</taxon>
        <taxon>Rhabditida</taxon>
        <taxon>Spirurina</taxon>
        <taxon>Oxyuridomorpha</taxon>
        <taxon>Oxyuroidea</taxon>
        <taxon>Oxyuridae</taxon>
        <taxon>Enterobius</taxon>
    </lineage>
</organism>
<dbReference type="Pfam" id="PF12765">
    <property type="entry name" value="Cohesin_HEAT"/>
    <property type="match status" value="1"/>
</dbReference>
<dbReference type="InterPro" id="IPR026971">
    <property type="entry name" value="CND1/NCAPD3"/>
</dbReference>
<dbReference type="Pfam" id="PF12717">
    <property type="entry name" value="Cnd1"/>
    <property type="match status" value="1"/>
</dbReference>
<protein>
    <submittedName>
        <fullName evidence="10">Cnd1 domain-containing protein</fullName>
    </submittedName>
</protein>
<dbReference type="STRING" id="51028.A0A0N4VC14"/>
<evidence type="ECO:0000313" key="8">
    <source>
        <dbReference type="EMBL" id="VDD92823.1"/>
    </source>
</evidence>